<name>A0ABD5I303_BACTU</name>
<evidence type="ECO:0000313" key="2">
    <source>
        <dbReference type="Proteomes" id="UP001272716"/>
    </source>
</evidence>
<accession>A0ABD5I303</accession>
<dbReference type="EMBL" id="JAWQCK010000007">
    <property type="protein sequence ID" value="MDW9211450.1"/>
    <property type="molecule type" value="Genomic_DNA"/>
</dbReference>
<dbReference type="AlphaFoldDB" id="A0ABD5I303"/>
<evidence type="ECO:0000313" key="1">
    <source>
        <dbReference type="EMBL" id="MDW9211450.1"/>
    </source>
</evidence>
<proteinExistence type="predicted"/>
<protein>
    <recommendedName>
        <fullName evidence="3">MarR family transcriptional regulator</fullName>
    </recommendedName>
</protein>
<reference evidence="1 2" key="1">
    <citation type="submission" date="2023-10" db="EMBL/GenBank/DDBJ databases">
        <title>Draft Genome Sequence of Bacillus thuringiensis serovar. toumanoffi 4059: Identification of a Novel Cry Protein Candidate.</title>
        <authorList>
            <person name="Murdoch R.W."/>
            <person name="Gemler B."/>
            <person name="Heater B.S."/>
        </authorList>
    </citation>
    <scope>NUCLEOTIDE SEQUENCE [LARGE SCALE GENOMIC DNA]</scope>
    <source>
        <strain evidence="1 2">4059</strain>
    </source>
</reference>
<organism evidence="1 2">
    <name type="scientific">Bacillus thuringiensis serovar toumanoffi</name>
    <dbReference type="NCBI Taxonomy" id="180862"/>
    <lineage>
        <taxon>Bacteria</taxon>
        <taxon>Bacillati</taxon>
        <taxon>Bacillota</taxon>
        <taxon>Bacilli</taxon>
        <taxon>Bacillales</taxon>
        <taxon>Bacillaceae</taxon>
        <taxon>Bacillus</taxon>
        <taxon>Bacillus cereus group</taxon>
    </lineage>
</organism>
<gene>
    <name evidence="1" type="ORF">BTTOUR_22165</name>
</gene>
<evidence type="ECO:0008006" key="3">
    <source>
        <dbReference type="Google" id="ProtNLM"/>
    </source>
</evidence>
<comment type="caution">
    <text evidence="1">The sequence shown here is derived from an EMBL/GenBank/DDBJ whole genome shotgun (WGS) entry which is preliminary data.</text>
</comment>
<dbReference type="Proteomes" id="UP001272716">
    <property type="component" value="Unassembled WGS sequence"/>
</dbReference>
<sequence>MKGMFVNISGEERKILIHVLLQMQKNVENRECRGAE</sequence>